<evidence type="ECO:0000256" key="3">
    <source>
        <dbReference type="ARBA" id="ARBA00022448"/>
    </source>
</evidence>
<organism evidence="10">
    <name type="scientific">marine sediment metagenome</name>
    <dbReference type="NCBI Taxonomy" id="412755"/>
    <lineage>
        <taxon>unclassified sequences</taxon>
        <taxon>metagenomes</taxon>
        <taxon>ecological metagenomes</taxon>
    </lineage>
</organism>
<dbReference type="Gene3D" id="1.10.3370.10">
    <property type="entry name" value="SecY subunit domain"/>
    <property type="match status" value="1"/>
</dbReference>
<evidence type="ECO:0000256" key="5">
    <source>
        <dbReference type="ARBA" id="ARBA00022927"/>
    </source>
</evidence>
<keyword evidence="3" id="KW-0813">Transport</keyword>
<evidence type="ECO:0000256" key="4">
    <source>
        <dbReference type="ARBA" id="ARBA00022692"/>
    </source>
</evidence>
<gene>
    <name evidence="10" type="ORF">S06H3_11786</name>
</gene>
<evidence type="ECO:0000256" key="6">
    <source>
        <dbReference type="ARBA" id="ARBA00022989"/>
    </source>
</evidence>
<reference evidence="10" key="1">
    <citation type="journal article" date="2014" name="Front. Microbiol.">
        <title>High frequency of phylogenetically diverse reductive dehalogenase-homologous genes in deep subseafloor sedimentary metagenomes.</title>
        <authorList>
            <person name="Kawai M."/>
            <person name="Futagami T."/>
            <person name="Toyoda A."/>
            <person name="Takaki Y."/>
            <person name="Nishi S."/>
            <person name="Hori S."/>
            <person name="Arai W."/>
            <person name="Tsubouchi T."/>
            <person name="Morono Y."/>
            <person name="Uchiyama I."/>
            <person name="Ito T."/>
            <person name="Fujiyama A."/>
            <person name="Inagaki F."/>
            <person name="Takami H."/>
        </authorList>
    </citation>
    <scope>NUCLEOTIDE SEQUENCE</scope>
    <source>
        <strain evidence="10">Expedition CK06-06</strain>
    </source>
</reference>
<evidence type="ECO:0000256" key="2">
    <source>
        <dbReference type="ARBA" id="ARBA00005751"/>
    </source>
</evidence>
<dbReference type="PROSITE" id="PS00755">
    <property type="entry name" value="SECY_1"/>
    <property type="match status" value="1"/>
</dbReference>
<evidence type="ECO:0000313" key="10">
    <source>
        <dbReference type="EMBL" id="GAI17831.1"/>
    </source>
</evidence>
<comment type="similarity">
    <text evidence="2">Belongs to the SecY/SEC61-alpha family.</text>
</comment>
<evidence type="ECO:0000256" key="9">
    <source>
        <dbReference type="SAM" id="Phobius"/>
    </source>
</evidence>
<proteinExistence type="inferred from homology"/>
<accession>X1MIC3</accession>
<dbReference type="EMBL" id="BARV01005799">
    <property type="protein sequence ID" value="GAI17831.1"/>
    <property type="molecule type" value="Genomic_DNA"/>
</dbReference>
<keyword evidence="6 9" id="KW-1133">Transmembrane helix</keyword>
<keyword evidence="8 9" id="KW-0472">Membrane</keyword>
<feature type="transmembrane region" description="Helical" evidence="9">
    <location>
        <begin position="69"/>
        <end position="93"/>
    </location>
</feature>
<keyword evidence="5" id="KW-0653">Protein transport</keyword>
<dbReference type="GO" id="GO:0016020">
    <property type="term" value="C:membrane"/>
    <property type="evidence" value="ECO:0007669"/>
    <property type="project" value="UniProtKB-SubCell"/>
</dbReference>
<dbReference type="SUPFAM" id="SSF103491">
    <property type="entry name" value="Preprotein translocase SecY subunit"/>
    <property type="match status" value="1"/>
</dbReference>
<evidence type="ECO:0000256" key="1">
    <source>
        <dbReference type="ARBA" id="ARBA00004141"/>
    </source>
</evidence>
<comment type="caution">
    <text evidence="10">The sequence shown here is derived from an EMBL/GenBank/DDBJ whole genome shotgun (WGS) entry which is preliminary data.</text>
</comment>
<dbReference type="Pfam" id="PF00344">
    <property type="entry name" value="SecY"/>
    <property type="match status" value="1"/>
</dbReference>
<feature type="non-terminal residue" evidence="10">
    <location>
        <position position="147"/>
    </location>
</feature>
<evidence type="ECO:0008006" key="11">
    <source>
        <dbReference type="Google" id="ProtNLM"/>
    </source>
</evidence>
<dbReference type="GO" id="GO:0015031">
    <property type="term" value="P:protein transport"/>
    <property type="evidence" value="ECO:0007669"/>
    <property type="project" value="UniProtKB-KW"/>
</dbReference>
<comment type="subcellular location">
    <subcellularLocation>
        <location evidence="1">Membrane</location>
        <topology evidence="1">Multi-pass membrane protein</topology>
    </subcellularLocation>
</comment>
<name>X1MIC3_9ZZZZ</name>
<dbReference type="InterPro" id="IPR023201">
    <property type="entry name" value="SecY_dom_sf"/>
</dbReference>
<evidence type="ECO:0000256" key="8">
    <source>
        <dbReference type="ARBA" id="ARBA00023136"/>
    </source>
</evidence>
<sequence length="147" mass="16415">MSLKKIFNFIPEVRAPEEKKLDFKVKLKWTIVILIAFFVLANISLFGLSENALSRFEYLAIILATEFGSIISLGIGPIVMASIILQLLTGAGVINIDTNTTEGKKLFQGIQKLLVFFFIIVEALIYVLMQGLQAMPGFTFIMILQLI</sequence>
<evidence type="ECO:0000256" key="7">
    <source>
        <dbReference type="ARBA" id="ARBA00023010"/>
    </source>
</evidence>
<dbReference type="PANTHER" id="PTHR10906">
    <property type="entry name" value="SECY/SEC61-ALPHA FAMILY MEMBER"/>
    <property type="match status" value="1"/>
</dbReference>
<dbReference type="InterPro" id="IPR030659">
    <property type="entry name" value="SecY_CS"/>
</dbReference>
<dbReference type="InterPro" id="IPR002208">
    <property type="entry name" value="SecY/SEC61-alpha"/>
</dbReference>
<dbReference type="AlphaFoldDB" id="X1MIC3"/>
<feature type="transmembrane region" description="Helical" evidence="9">
    <location>
        <begin position="113"/>
        <end position="132"/>
    </location>
</feature>
<protein>
    <recommendedName>
        <fullName evidence="11">Translocon Sec61/SecY plug domain-containing protein</fullName>
    </recommendedName>
</protein>
<keyword evidence="7" id="KW-0811">Translocation</keyword>
<keyword evidence="4 9" id="KW-0812">Transmembrane</keyword>
<feature type="transmembrane region" description="Helical" evidence="9">
    <location>
        <begin position="29"/>
        <end position="49"/>
    </location>
</feature>